<dbReference type="GO" id="GO:0016705">
    <property type="term" value="F:oxidoreductase activity, acting on paired donors, with incorporation or reduction of molecular oxygen"/>
    <property type="evidence" value="ECO:0007669"/>
    <property type="project" value="InterPro"/>
</dbReference>
<dbReference type="InterPro" id="IPR036396">
    <property type="entry name" value="Cyt_P450_sf"/>
</dbReference>
<keyword evidence="12" id="KW-0472">Membrane</keyword>
<proteinExistence type="inferred from homology"/>
<dbReference type="FunFam" id="1.10.630.10:FF:000182">
    <property type="entry name" value="Cytochrome P450 3A4"/>
    <property type="match status" value="1"/>
</dbReference>
<evidence type="ECO:0000256" key="12">
    <source>
        <dbReference type="ARBA" id="ARBA00023136"/>
    </source>
</evidence>
<evidence type="ECO:0000256" key="14">
    <source>
        <dbReference type="RuleBase" id="RU000461"/>
    </source>
</evidence>
<dbReference type="PRINTS" id="PR00463">
    <property type="entry name" value="EP450I"/>
</dbReference>
<dbReference type="Gene3D" id="1.10.630.10">
    <property type="entry name" value="Cytochrome P450"/>
    <property type="match status" value="1"/>
</dbReference>
<reference evidence="15" key="1">
    <citation type="submission" date="2022-01" db="EMBL/GenBank/DDBJ databases">
        <authorList>
            <person name="King R."/>
        </authorList>
    </citation>
    <scope>NUCLEOTIDE SEQUENCE</scope>
</reference>
<dbReference type="CDD" id="cd11056">
    <property type="entry name" value="CYP6-like"/>
    <property type="match status" value="1"/>
</dbReference>
<dbReference type="Pfam" id="PF00067">
    <property type="entry name" value="p450"/>
    <property type="match status" value="1"/>
</dbReference>
<dbReference type="GO" id="GO:0005789">
    <property type="term" value="C:endoplasmic reticulum membrane"/>
    <property type="evidence" value="ECO:0007669"/>
    <property type="project" value="UniProtKB-SubCell"/>
</dbReference>
<name>A0A9N9T9Y7_DIABA</name>
<keyword evidence="10 13" id="KW-0408">Iron</keyword>
<keyword evidence="8" id="KW-0492">Microsome</keyword>
<dbReference type="PRINTS" id="PR00385">
    <property type="entry name" value="P450"/>
</dbReference>
<evidence type="ECO:0000256" key="2">
    <source>
        <dbReference type="ARBA" id="ARBA00004174"/>
    </source>
</evidence>
<evidence type="ECO:0000313" key="15">
    <source>
        <dbReference type="EMBL" id="CAG9838963.1"/>
    </source>
</evidence>
<keyword evidence="9 14" id="KW-0560">Oxidoreductase</keyword>
<dbReference type="InterPro" id="IPR050476">
    <property type="entry name" value="Insect_CytP450_Detox"/>
</dbReference>
<evidence type="ECO:0008006" key="17">
    <source>
        <dbReference type="Google" id="ProtNLM"/>
    </source>
</evidence>
<evidence type="ECO:0000256" key="10">
    <source>
        <dbReference type="ARBA" id="ARBA00023004"/>
    </source>
</evidence>
<dbReference type="EMBL" id="OU898283">
    <property type="protein sequence ID" value="CAG9838963.1"/>
    <property type="molecule type" value="Genomic_DNA"/>
</dbReference>
<keyword evidence="7" id="KW-0256">Endoplasmic reticulum</keyword>
<comment type="subcellular location">
    <subcellularLocation>
        <location evidence="3">Endoplasmic reticulum membrane</location>
        <topology evidence="3">Peripheral membrane protein</topology>
    </subcellularLocation>
    <subcellularLocation>
        <location evidence="2">Microsome membrane</location>
        <topology evidence="2">Peripheral membrane protein</topology>
    </subcellularLocation>
</comment>
<keyword evidence="16" id="KW-1185">Reference proteome</keyword>
<dbReference type="OrthoDB" id="2789670at2759"/>
<keyword evidence="5 13" id="KW-0349">Heme</keyword>
<dbReference type="AlphaFoldDB" id="A0A9N9T9Y7"/>
<evidence type="ECO:0000313" key="16">
    <source>
        <dbReference type="Proteomes" id="UP001153709"/>
    </source>
</evidence>
<dbReference type="InterPro" id="IPR002401">
    <property type="entry name" value="Cyt_P450_E_grp-I"/>
</dbReference>
<evidence type="ECO:0000256" key="1">
    <source>
        <dbReference type="ARBA" id="ARBA00001971"/>
    </source>
</evidence>
<accession>A0A9N9T9Y7</accession>
<evidence type="ECO:0000256" key="4">
    <source>
        <dbReference type="ARBA" id="ARBA00010617"/>
    </source>
</evidence>
<keyword evidence="6 13" id="KW-0479">Metal-binding</keyword>
<dbReference type="Proteomes" id="UP001153709">
    <property type="component" value="Chromosome 8"/>
</dbReference>
<evidence type="ECO:0000256" key="9">
    <source>
        <dbReference type="ARBA" id="ARBA00023002"/>
    </source>
</evidence>
<evidence type="ECO:0000256" key="3">
    <source>
        <dbReference type="ARBA" id="ARBA00004406"/>
    </source>
</evidence>
<dbReference type="PANTHER" id="PTHR24292:SF45">
    <property type="entry name" value="CYTOCHROME P450 6G1-RELATED"/>
    <property type="match status" value="1"/>
</dbReference>
<evidence type="ECO:0000256" key="5">
    <source>
        <dbReference type="ARBA" id="ARBA00022617"/>
    </source>
</evidence>
<dbReference type="PROSITE" id="PS00086">
    <property type="entry name" value="CYTOCHROME_P450"/>
    <property type="match status" value="1"/>
</dbReference>
<feature type="binding site" description="axial binding residue" evidence="13">
    <location>
        <position position="432"/>
    </location>
    <ligand>
        <name>heme</name>
        <dbReference type="ChEBI" id="CHEBI:30413"/>
    </ligand>
    <ligandPart>
        <name>Fe</name>
        <dbReference type="ChEBI" id="CHEBI:18248"/>
    </ligandPart>
</feature>
<evidence type="ECO:0000256" key="8">
    <source>
        <dbReference type="ARBA" id="ARBA00022848"/>
    </source>
</evidence>
<comment type="similarity">
    <text evidence="4 14">Belongs to the cytochrome P450 family.</text>
</comment>
<dbReference type="GO" id="GO:0005506">
    <property type="term" value="F:iron ion binding"/>
    <property type="evidence" value="ECO:0007669"/>
    <property type="project" value="InterPro"/>
</dbReference>
<dbReference type="InterPro" id="IPR017972">
    <property type="entry name" value="Cyt_P450_CS"/>
</dbReference>
<comment type="cofactor">
    <cofactor evidence="1 13">
        <name>heme</name>
        <dbReference type="ChEBI" id="CHEBI:30413"/>
    </cofactor>
</comment>
<protein>
    <recommendedName>
        <fullName evidence="17">Cytochrome P450</fullName>
    </recommendedName>
</protein>
<organism evidence="15 16">
    <name type="scientific">Diabrotica balteata</name>
    <name type="common">Banded cucumber beetle</name>
    <dbReference type="NCBI Taxonomy" id="107213"/>
    <lineage>
        <taxon>Eukaryota</taxon>
        <taxon>Metazoa</taxon>
        <taxon>Ecdysozoa</taxon>
        <taxon>Arthropoda</taxon>
        <taxon>Hexapoda</taxon>
        <taxon>Insecta</taxon>
        <taxon>Pterygota</taxon>
        <taxon>Neoptera</taxon>
        <taxon>Endopterygota</taxon>
        <taxon>Coleoptera</taxon>
        <taxon>Polyphaga</taxon>
        <taxon>Cucujiformia</taxon>
        <taxon>Chrysomeloidea</taxon>
        <taxon>Chrysomelidae</taxon>
        <taxon>Galerucinae</taxon>
        <taxon>Diabroticina</taxon>
        <taxon>Diabroticites</taxon>
        <taxon>Diabrotica</taxon>
    </lineage>
</organism>
<dbReference type="PANTHER" id="PTHR24292">
    <property type="entry name" value="CYTOCHROME P450"/>
    <property type="match status" value="1"/>
</dbReference>
<evidence type="ECO:0000256" key="11">
    <source>
        <dbReference type="ARBA" id="ARBA00023033"/>
    </source>
</evidence>
<evidence type="ECO:0000256" key="7">
    <source>
        <dbReference type="ARBA" id="ARBA00022824"/>
    </source>
</evidence>
<dbReference type="GO" id="GO:0020037">
    <property type="term" value="F:heme binding"/>
    <property type="evidence" value="ECO:0007669"/>
    <property type="project" value="InterPro"/>
</dbReference>
<keyword evidence="11 14" id="KW-0503">Monooxygenase</keyword>
<evidence type="ECO:0000256" key="6">
    <source>
        <dbReference type="ARBA" id="ARBA00022723"/>
    </source>
</evidence>
<dbReference type="SUPFAM" id="SSF48264">
    <property type="entry name" value="Cytochrome P450"/>
    <property type="match status" value="1"/>
</dbReference>
<dbReference type="InterPro" id="IPR001128">
    <property type="entry name" value="Cyt_P450"/>
</dbReference>
<dbReference type="GO" id="GO:0004497">
    <property type="term" value="F:monooxygenase activity"/>
    <property type="evidence" value="ECO:0007669"/>
    <property type="project" value="UniProtKB-KW"/>
</dbReference>
<gene>
    <name evidence="15" type="ORF">DIABBA_LOCUS11773</name>
</gene>
<sequence length="488" mass="56775">MVTFLILCITIIFLGYKYFTRNFDYWKKRGVHTTKPTPFFGHFYGIATFTTTLSELIKDLYDETDEPYFGVFAFDKPILVIKSPKLIKDILIKDFNTFCNRSLADPSHHHNLSNFIFWQKISKWRYTRGKLTPLFTSSMTKTFFEDLKLINQKFVEYLENISGPVDAKYVAGHYSTEMIARCLFASDPRCFEPSVSKFRECVEKIFEFNLRNGIIQTCYFLRQGLVKFLKLNFLDPSLMLHFEQTFLKAMDSRKEYTGKPLNMVDILNDLERKHDGNYPDKDLLISNAIFLLMAGQETTSSTVGYTLYELALHPDIQERLRNEVKDNYEMYEGFTYEGIQKNKYLVMVINESLRKYGVLPFLDREAVTDYRLEGTDLVVEKGMTVYIPLFAFMRDPKYFPNPEEFDPERFADNNFNTDELLYFPFGEGPRACIGKRLGMLAIGACISHVLLKFKIEKCPSTPDPVEFEPKSFVLQSKCGLPITLTPIS</sequence>
<evidence type="ECO:0000256" key="13">
    <source>
        <dbReference type="PIRSR" id="PIRSR602401-1"/>
    </source>
</evidence>